<sequence>MTVDSFRQRRVADKLLSIHHSPLHPMRYTLPPDTVHDYARYGAVVLRGVLTPTEVAQLERGIEHNLAHLSPLALVASQPDDPGRFVEDFCTWQHNPDYTAVMQHSALPLVAAQLMQSDTVRIYHDHLLVKEPGTRQPTPWHQDQPYYNVAGRQNVSFWIPVDPVPLESTLRFVAGSHAGTWYMPRTFRDQQAKWFPEGTLAELPAIDAHPEKFEQLAWALEPGDAVAFHMLALHASSGVGPGTRRRVFSARYLGDDARHAVRSWRTSPPFAGLADRLPDGAVMDDALFPLLNLG</sequence>
<dbReference type="AlphaFoldDB" id="C9YG63"/>
<accession>C9YG63</accession>
<reference evidence="1" key="1">
    <citation type="journal article" date="2010" name="Nature">
        <title>The Dynamic genome of Hydra.</title>
        <authorList>
            <person name="Chapman J.A."/>
            <person name="Kirkness E.F."/>
            <person name="Simakov O."/>
            <person name="Hampson S.E."/>
            <person name="Mitros T."/>
            <person name="Weinmaier T."/>
            <person name="Rattei T."/>
            <person name="Balasubramanian P.G."/>
            <person name="Borman J."/>
            <person name="Busam D."/>
            <person name="Disbennett K."/>
            <person name="Pfannkoch C."/>
            <person name="Sumin N."/>
            <person name="Sutton G."/>
            <person name="Viswanathan L."/>
            <person name="Walenz B."/>
            <person name="Goodstein D.M."/>
            <person name="Hellsten U."/>
            <person name="Kawashima T."/>
            <person name="Prochnik S.E."/>
            <person name="Putnam N.H."/>
            <person name="Shu S."/>
            <person name="Blumberg B."/>
            <person name="Dana C.E."/>
            <person name="Gee L."/>
            <person name="Kibler D.F."/>
            <person name="Law L."/>
            <person name="Lindgens D."/>
            <person name="Martinez D.E."/>
            <person name="Peng J."/>
            <person name="Wigge P.A."/>
            <person name="Bertulat B."/>
            <person name="Guder C."/>
            <person name="Nakamura Y."/>
            <person name="Ozbek S."/>
            <person name="Watanabe H."/>
            <person name="Khalturin K."/>
            <person name="Hemmrich G."/>
            <person name="Franke A."/>
            <person name="Augustin R."/>
            <person name="Fraune S."/>
            <person name="Hayakawa E."/>
            <person name="Hayakawa S."/>
            <person name="Hirose M."/>
            <person name="Hwang J."/>
            <person name="Ikeo K."/>
            <person name="Nishimiya-Fujisawa C."/>
            <person name="Ogura A."/>
            <person name="Takahashi T."/>
            <person name="Steinmetz P.R."/>
            <person name="Zhang X."/>
            <person name="Aufschnaiter R."/>
            <person name="Eder M.K."/>
            <person name="Gorny A.K."/>
            <person name="Salvenmoser W."/>
            <person name="Heimberg A.M."/>
            <person name="Wheeler B.M."/>
            <person name="Peterson K.J."/>
            <person name="Boettger A."/>
            <person name="Tischler P."/>
            <person name="Wolf A."/>
            <person name="Gojobori T."/>
            <person name="Remington K.A."/>
            <person name="Strausberg R.L."/>
            <person name="Venter J."/>
            <person name="Technau U."/>
            <person name="Hobmayer B."/>
            <person name="Bosch T.C."/>
            <person name="Holstein T.W."/>
            <person name="Fujisawa T."/>
            <person name="Bode H.R."/>
            <person name="David C.N."/>
            <person name="Rokhsar D.S."/>
            <person name="Steele R.E."/>
        </authorList>
    </citation>
    <scope>NUCLEOTIDE SEQUENCE</scope>
</reference>
<organism evidence="1">
    <name type="scientific">Curvibacter symbiont subsp. Hydra magnipapillata</name>
    <dbReference type="NCBI Taxonomy" id="667019"/>
    <lineage>
        <taxon>Bacteria</taxon>
        <taxon>Pseudomonadati</taxon>
        <taxon>Pseudomonadota</taxon>
        <taxon>Betaproteobacteria</taxon>
        <taxon>Burkholderiales</taxon>
        <taxon>Comamonadaceae</taxon>
        <taxon>Curvibacter</taxon>
    </lineage>
</organism>
<dbReference type="PANTHER" id="PTHR20883:SF49">
    <property type="entry name" value="PHYTANOYL-COA DIOXYGENASE"/>
    <property type="match status" value="1"/>
</dbReference>
<dbReference type="InterPro" id="IPR008775">
    <property type="entry name" value="Phytyl_CoA_dOase-like"/>
</dbReference>
<dbReference type="SUPFAM" id="SSF51197">
    <property type="entry name" value="Clavaminate synthase-like"/>
    <property type="match status" value="1"/>
</dbReference>
<protein>
    <recommendedName>
        <fullName evidence="2">Phytanoyl-CoA dioxygenase</fullName>
    </recommendedName>
</protein>
<proteinExistence type="predicted"/>
<name>C9YG63_CURXX</name>
<dbReference type="GO" id="GO:0016706">
    <property type="term" value="F:2-oxoglutarate-dependent dioxygenase activity"/>
    <property type="evidence" value="ECO:0007669"/>
    <property type="project" value="UniProtKB-ARBA"/>
</dbReference>
<evidence type="ECO:0000313" key="1">
    <source>
        <dbReference type="EMBL" id="CBA33152.1"/>
    </source>
</evidence>
<dbReference type="GO" id="GO:0005506">
    <property type="term" value="F:iron ion binding"/>
    <property type="evidence" value="ECO:0007669"/>
    <property type="project" value="UniProtKB-ARBA"/>
</dbReference>
<evidence type="ECO:0008006" key="2">
    <source>
        <dbReference type="Google" id="ProtNLM"/>
    </source>
</evidence>
<dbReference type="Gene3D" id="2.60.120.620">
    <property type="entry name" value="q2cbj1_9rhob like domain"/>
    <property type="match status" value="1"/>
</dbReference>
<gene>
    <name evidence="1" type="ORF">Csp_B17630</name>
</gene>
<dbReference type="PANTHER" id="PTHR20883">
    <property type="entry name" value="PHYTANOYL-COA DIOXYGENASE DOMAIN CONTAINING 1"/>
    <property type="match status" value="1"/>
</dbReference>
<dbReference type="Pfam" id="PF05721">
    <property type="entry name" value="PhyH"/>
    <property type="match status" value="1"/>
</dbReference>
<dbReference type="EMBL" id="FN543108">
    <property type="protein sequence ID" value="CBA33152.1"/>
    <property type="molecule type" value="Genomic_DNA"/>
</dbReference>